<feature type="compositionally biased region" description="Polar residues" evidence="1">
    <location>
        <begin position="530"/>
        <end position="546"/>
    </location>
</feature>
<reference evidence="4 5" key="1">
    <citation type="journal article" date="2018" name="Mol. Biol. Evol.">
        <title>Broad Genomic Sampling Reveals a Smut Pathogenic Ancestry of the Fungal Clade Ustilaginomycotina.</title>
        <authorList>
            <person name="Kijpornyongpan T."/>
            <person name="Mondo S.J."/>
            <person name="Barry K."/>
            <person name="Sandor L."/>
            <person name="Lee J."/>
            <person name="Lipzen A."/>
            <person name="Pangilinan J."/>
            <person name="LaButti K."/>
            <person name="Hainaut M."/>
            <person name="Henrissat B."/>
            <person name="Grigoriev I.V."/>
            <person name="Spatafora J.W."/>
            <person name="Aime M.C."/>
        </authorList>
    </citation>
    <scope>NUCLEOTIDE SEQUENCE [LARGE SCALE GENOMIC DNA]</scope>
    <source>
        <strain evidence="4 5">MCA 4718</strain>
    </source>
</reference>
<feature type="signal peptide" evidence="3">
    <location>
        <begin position="1"/>
        <end position="21"/>
    </location>
</feature>
<evidence type="ECO:0000256" key="2">
    <source>
        <dbReference type="SAM" id="Phobius"/>
    </source>
</evidence>
<sequence length="546" mass="54690">MRLLSLPVVFIALSTASQVSANSLRDTADADGLARRALAGSLSQKGFEIRRRSLRQHHDLISKRADEENDDVAADSSDSSASASATSTRSRTTRRSTSTRRTSTRTRSSESASPDPTTSVDDSEAGSSSSSGRSSRNSSTATSSSTAALSSVTQAAASSSRAAAKLAAASSASEASLSSASAAAASSHSLASVSSIAAANASSSLAEASSVSSAASASSASLASASLASVESIASASSVASLASASAAASAASAASAAAATAASETAQDTATGTSPSSASSTEFLITTSVDGGYTVITSYQTVAATGGVTNPLKATSASSSDSSLSKGAIVAIAVSLGTIMLLAVVFTIIRKRRQALSRAIRPLSFDPTPNYGTRGDTHSTHRDMTRTSQESWLGGRPMSGVSERDADILPPMTEASHGNRVVSDGYSGGYTVGGITAAAPQYGYAGQDDYAGSGAHYDGSNHAGYQTASAPGYGAPAYPEAVGTEVTGYADLQRGPSSSSGHSHGSYGERAYGMAYGGTDRPEDDPFQYPSSSSRDAIGTTRWSG</sequence>
<dbReference type="Proteomes" id="UP000245942">
    <property type="component" value="Unassembled WGS sequence"/>
</dbReference>
<dbReference type="EMBL" id="KZ819331">
    <property type="protein sequence ID" value="PWN19499.1"/>
    <property type="molecule type" value="Genomic_DNA"/>
</dbReference>
<dbReference type="GeneID" id="37014668"/>
<feature type="compositionally biased region" description="Low complexity" evidence="1">
    <location>
        <begin position="498"/>
        <end position="507"/>
    </location>
</feature>
<feature type="region of interest" description="Disordered" evidence="1">
    <location>
        <begin position="491"/>
        <end position="546"/>
    </location>
</feature>
<protein>
    <recommendedName>
        <fullName evidence="6">REJ domain-containing protein</fullName>
    </recommendedName>
</protein>
<feature type="region of interest" description="Disordered" evidence="1">
    <location>
        <begin position="368"/>
        <end position="401"/>
    </location>
</feature>
<evidence type="ECO:0008006" key="6">
    <source>
        <dbReference type="Google" id="ProtNLM"/>
    </source>
</evidence>
<evidence type="ECO:0000256" key="1">
    <source>
        <dbReference type="SAM" id="MobiDB-lite"/>
    </source>
</evidence>
<feature type="compositionally biased region" description="Basic and acidic residues" evidence="1">
    <location>
        <begin position="376"/>
        <end position="386"/>
    </location>
</feature>
<feature type="chain" id="PRO_5016359530" description="REJ domain-containing protein" evidence="3">
    <location>
        <begin position="22"/>
        <end position="546"/>
    </location>
</feature>
<feature type="compositionally biased region" description="Low complexity" evidence="1">
    <location>
        <begin position="74"/>
        <end position="90"/>
    </location>
</feature>
<keyword evidence="3" id="KW-0732">Signal</keyword>
<dbReference type="RefSeq" id="XP_025346659.1">
    <property type="nucleotide sequence ID" value="XM_025492934.1"/>
</dbReference>
<feature type="compositionally biased region" description="Low complexity" evidence="1">
    <location>
        <begin position="125"/>
        <end position="147"/>
    </location>
</feature>
<feature type="compositionally biased region" description="Basic residues" evidence="1">
    <location>
        <begin position="91"/>
        <end position="104"/>
    </location>
</feature>
<proteinExistence type="predicted"/>
<keyword evidence="5" id="KW-1185">Reference proteome</keyword>
<accession>A0A316U2D7</accession>
<organism evidence="4 5">
    <name type="scientific">Pseudomicrostroma glucosiphilum</name>
    <dbReference type="NCBI Taxonomy" id="1684307"/>
    <lineage>
        <taxon>Eukaryota</taxon>
        <taxon>Fungi</taxon>
        <taxon>Dikarya</taxon>
        <taxon>Basidiomycota</taxon>
        <taxon>Ustilaginomycotina</taxon>
        <taxon>Exobasidiomycetes</taxon>
        <taxon>Microstromatales</taxon>
        <taxon>Microstromatales incertae sedis</taxon>
        <taxon>Pseudomicrostroma</taxon>
    </lineage>
</organism>
<evidence type="ECO:0000313" key="4">
    <source>
        <dbReference type="EMBL" id="PWN19499.1"/>
    </source>
</evidence>
<keyword evidence="2" id="KW-0472">Membrane</keyword>
<gene>
    <name evidence="4" type="ORF">BCV69DRAFT_284128</name>
</gene>
<evidence type="ECO:0000313" key="5">
    <source>
        <dbReference type="Proteomes" id="UP000245942"/>
    </source>
</evidence>
<feature type="transmembrane region" description="Helical" evidence="2">
    <location>
        <begin position="329"/>
        <end position="350"/>
    </location>
</feature>
<feature type="region of interest" description="Disordered" evidence="1">
    <location>
        <begin position="61"/>
        <end position="147"/>
    </location>
</feature>
<dbReference type="AlphaFoldDB" id="A0A316U2D7"/>
<name>A0A316U2D7_9BASI</name>
<keyword evidence="2" id="KW-0812">Transmembrane</keyword>
<keyword evidence="2" id="KW-1133">Transmembrane helix</keyword>
<evidence type="ECO:0000256" key="3">
    <source>
        <dbReference type="SAM" id="SignalP"/>
    </source>
</evidence>